<evidence type="ECO:0000256" key="1">
    <source>
        <dbReference type="ARBA" id="ARBA00009084"/>
    </source>
</evidence>
<dbReference type="Pfam" id="PF10415">
    <property type="entry name" value="FumaraseC_C"/>
    <property type="match status" value="1"/>
</dbReference>
<dbReference type="RefSeq" id="WP_119888839.1">
    <property type="nucleotide sequence ID" value="NZ_CABFUV010000002.1"/>
</dbReference>
<keyword evidence="3" id="KW-0816">Tricarboxylic acid cycle</keyword>
<feature type="active site" description="Proton donor/acceptor" evidence="3">
    <location>
        <position position="188"/>
    </location>
</feature>
<accession>A0AAW4P0C1</accession>
<dbReference type="PANTHER" id="PTHR11444">
    <property type="entry name" value="ASPARTATEAMMONIA/ARGININOSUCCINATE/ADENYLOSUCCINATE LYASE"/>
    <property type="match status" value="1"/>
</dbReference>
<reference evidence="6" key="2">
    <citation type="submission" date="2021-01" db="EMBL/GenBank/DDBJ databases">
        <authorList>
            <person name="Vargas Peralta D."/>
        </authorList>
    </citation>
    <scope>NUCLEOTIDE SEQUENCE</scope>
    <source>
        <strain evidence="6">A3</strain>
    </source>
</reference>
<comment type="caution">
    <text evidence="6">The sequence shown here is derived from an EMBL/GenBank/DDBJ whole genome shotgun (WGS) entry which is preliminary data.</text>
</comment>
<dbReference type="Gene3D" id="1.10.40.30">
    <property type="entry name" value="Fumarase/aspartase (C-terminal domain)"/>
    <property type="match status" value="1"/>
</dbReference>
<dbReference type="GO" id="GO:0006106">
    <property type="term" value="P:fumarate metabolic process"/>
    <property type="evidence" value="ECO:0007669"/>
    <property type="project" value="InterPro"/>
</dbReference>
<gene>
    <name evidence="3 6" type="primary">fumC</name>
    <name evidence="6" type="ORF">IM880_11270</name>
</gene>
<evidence type="ECO:0000256" key="3">
    <source>
        <dbReference type="HAMAP-Rule" id="MF_00743"/>
    </source>
</evidence>
<comment type="catalytic activity">
    <reaction evidence="3">
        <text>(S)-malate = fumarate + H2O</text>
        <dbReference type="Rhea" id="RHEA:12460"/>
        <dbReference type="ChEBI" id="CHEBI:15377"/>
        <dbReference type="ChEBI" id="CHEBI:15589"/>
        <dbReference type="ChEBI" id="CHEBI:29806"/>
        <dbReference type="EC" id="4.2.1.2"/>
    </reaction>
</comment>
<sequence length="465" mass="50264">MSTTRSEKDSMGPIDVPAERLWGAQTQRSLEHFRISEEKMPRALIYALAQTKRAAARVNMDLTLLPADRGNAIIQAADEVLAGQHAGEFPLAIWQTGSGTQSNMNMNEVLANRASELLGGERGNNRLVHPNDDVNKSQSSNDVFPTAMHVAAVVAINEHLIPELKALHATLASKAEQFKDIVKIGRTHLQDATPLTLGQEISGWAAMLQHNLKHIENSVPHICELALGGTAVGTGLNTHPEYAVRVAAELATLTGQPFVTSPNKFEALATCDALVHGHGALKGLAASLMKIANDVRWLASGPRCGIGELSIPENEPGSSIMPGKVNPTQCEALTMLCCQVMGNDVAVNIGGASGNFELNVYRPMVIHNFLQSIRLLADGMKSFDEHCAVGIEPNRDRINQLLNESLMLVTALNTHIGYDKAAEIAKKAHKEGLTLKAAALKLNYLTEAQFDEWVRPEEMVGSLKK</sequence>
<dbReference type="NCBIfam" id="NF008909">
    <property type="entry name" value="PRK12273.1"/>
    <property type="match status" value="1"/>
</dbReference>
<dbReference type="PRINTS" id="PR00145">
    <property type="entry name" value="ARGSUCLYASE"/>
</dbReference>
<comment type="similarity">
    <text evidence="1 3">Belongs to the class-II fumarase/aspartase family. Fumarase subfamily.</text>
</comment>
<feature type="binding site" evidence="3">
    <location>
        <begin position="98"/>
        <end position="100"/>
    </location>
    <ligand>
        <name>substrate</name>
    </ligand>
</feature>
<dbReference type="CDD" id="cd01362">
    <property type="entry name" value="Fumarase_classII"/>
    <property type="match status" value="1"/>
</dbReference>
<evidence type="ECO:0000259" key="5">
    <source>
        <dbReference type="Pfam" id="PF10415"/>
    </source>
</evidence>
<dbReference type="PANTHER" id="PTHR11444:SF1">
    <property type="entry name" value="FUMARATE HYDRATASE, MITOCHONDRIAL"/>
    <property type="match status" value="1"/>
</dbReference>
<feature type="binding site" evidence="3">
    <location>
        <begin position="324"/>
        <end position="326"/>
    </location>
    <ligand>
        <name>substrate</name>
    </ligand>
</feature>
<dbReference type="PROSITE" id="PS00163">
    <property type="entry name" value="FUMARATE_LYASES"/>
    <property type="match status" value="1"/>
</dbReference>
<keyword evidence="2 3" id="KW-0456">Lyase</keyword>
<feature type="binding site" evidence="3">
    <location>
        <begin position="139"/>
        <end position="141"/>
    </location>
    <ligand>
        <name>substrate</name>
    </ligand>
</feature>
<dbReference type="Proteomes" id="UP000696310">
    <property type="component" value="Unassembled WGS sequence"/>
</dbReference>
<comment type="miscellaneous">
    <text evidence="3">There are 2 substrate-binding sites: the catalytic A site, and the non-catalytic B site that may play a role in the transfer of substrate or product between the active site and the solvent. Alternatively, the B site may bind allosteric effectors.</text>
</comment>
<dbReference type="AlphaFoldDB" id="A0AAW4P0C1"/>
<dbReference type="InterPro" id="IPR022761">
    <property type="entry name" value="Fumarate_lyase_N"/>
</dbReference>
<dbReference type="InterPro" id="IPR000362">
    <property type="entry name" value="Fumarate_lyase_fam"/>
</dbReference>
<dbReference type="InterPro" id="IPR008948">
    <property type="entry name" value="L-Aspartase-like"/>
</dbReference>
<proteinExistence type="inferred from homology"/>
<protein>
    <recommendedName>
        <fullName evidence="3">Fumarate hydratase class II</fullName>
        <shortName evidence="3">Fumarase C</shortName>
        <ecNumber evidence="3">4.2.1.2</ecNumber>
    </recommendedName>
    <alternativeName>
        <fullName evidence="3">Aerobic fumarase</fullName>
    </alternativeName>
    <alternativeName>
        <fullName evidence="3">Iron-independent fumarase</fullName>
    </alternativeName>
</protein>
<feature type="domain" description="Fumarase C C-terminal" evidence="5">
    <location>
        <begin position="408"/>
        <end position="460"/>
    </location>
</feature>
<dbReference type="Gene3D" id="1.20.200.10">
    <property type="entry name" value="Fumarase/aspartase (Central domain)"/>
    <property type="match status" value="1"/>
</dbReference>
<dbReference type="InterPro" id="IPR018951">
    <property type="entry name" value="Fumarase_C_C"/>
</dbReference>
<keyword evidence="3" id="KW-0963">Cytoplasm</keyword>
<feature type="binding site" evidence="3">
    <location>
        <position position="187"/>
    </location>
    <ligand>
        <name>substrate</name>
    </ligand>
</feature>
<evidence type="ECO:0000256" key="2">
    <source>
        <dbReference type="ARBA" id="ARBA00023239"/>
    </source>
</evidence>
<evidence type="ECO:0000313" key="7">
    <source>
        <dbReference type="Proteomes" id="UP000696310"/>
    </source>
</evidence>
<feature type="binding site" description="in site B" evidence="3">
    <location>
        <begin position="129"/>
        <end position="132"/>
    </location>
    <ligand>
        <name>substrate</name>
    </ligand>
</feature>
<feature type="active site" evidence="3">
    <location>
        <position position="318"/>
    </location>
</feature>
<name>A0AAW4P0C1_9GAMM</name>
<dbReference type="FunFam" id="1.20.200.10:FF:000001">
    <property type="entry name" value="Fumarate hydratase, mitochondrial"/>
    <property type="match status" value="1"/>
</dbReference>
<dbReference type="GO" id="GO:0006108">
    <property type="term" value="P:malate metabolic process"/>
    <property type="evidence" value="ECO:0007669"/>
    <property type="project" value="TreeGrafter"/>
</dbReference>
<reference evidence="6" key="1">
    <citation type="journal article" date="2021" name="bioRxiv">
        <title>Identification of Pectobacterium species isolated from the soft rot of tetecho (Neobuxbaumia tetetzo), a columnar cactus, and associated metagenomics.</title>
        <authorList>
            <person name="Vargas-Peralta D."/>
            <person name="Narvaez-Barragan D.A."/>
            <person name="de Sandozequi A."/>
            <person name="Romero-Gutierrez M.F."/>
            <person name="Segovia L."/>
            <person name="Martinez-Anaya C."/>
            <person name="Alcaraz L.D."/>
            <person name="de la Torre Almaraz R."/>
        </authorList>
    </citation>
    <scope>NUCLEOTIDE SEQUENCE</scope>
    <source>
        <strain evidence="6">A3</strain>
    </source>
</reference>
<dbReference type="InterPro" id="IPR020557">
    <property type="entry name" value="Fumarate_lyase_CS"/>
</dbReference>
<evidence type="ECO:0000259" key="4">
    <source>
        <dbReference type="Pfam" id="PF00206"/>
    </source>
</evidence>
<dbReference type="EC" id="4.2.1.2" evidence="3"/>
<dbReference type="GO" id="GO:0005737">
    <property type="term" value="C:cytoplasm"/>
    <property type="evidence" value="ECO:0007669"/>
    <property type="project" value="UniProtKB-SubCell"/>
</dbReference>
<dbReference type="HAMAP" id="MF_00743">
    <property type="entry name" value="FumaraseC"/>
    <property type="match status" value="1"/>
</dbReference>
<dbReference type="FunFam" id="1.10.40.30:FF:000002">
    <property type="entry name" value="Fumarate hydratase class II"/>
    <property type="match status" value="1"/>
</dbReference>
<dbReference type="InterPro" id="IPR005677">
    <property type="entry name" value="Fum_hydII"/>
</dbReference>
<comment type="pathway">
    <text evidence="3">Carbohydrate metabolism; tricarboxylic acid cycle; (S)-malate from fumarate: step 1/1.</text>
</comment>
<feature type="site" description="Important for catalytic activity" evidence="3">
    <location>
        <position position="331"/>
    </location>
</feature>
<dbReference type="PRINTS" id="PR00149">
    <property type="entry name" value="FUMRATELYASE"/>
</dbReference>
<organism evidence="6 7">
    <name type="scientific">Pectobacterium polaris</name>
    <dbReference type="NCBI Taxonomy" id="2042057"/>
    <lineage>
        <taxon>Bacteria</taxon>
        <taxon>Pseudomonadati</taxon>
        <taxon>Pseudomonadota</taxon>
        <taxon>Gammaproteobacteria</taxon>
        <taxon>Enterobacterales</taxon>
        <taxon>Pectobacteriaceae</taxon>
        <taxon>Pectobacterium</taxon>
    </lineage>
</organism>
<dbReference type="EMBL" id="JAESHX010000054">
    <property type="protein sequence ID" value="MBW5892794.1"/>
    <property type="molecule type" value="Genomic_DNA"/>
</dbReference>
<dbReference type="GO" id="GO:0006099">
    <property type="term" value="P:tricarboxylic acid cycle"/>
    <property type="evidence" value="ECO:0007669"/>
    <property type="project" value="UniProtKB-UniRule"/>
</dbReference>
<dbReference type="NCBIfam" id="TIGR00979">
    <property type="entry name" value="fumC_II"/>
    <property type="match status" value="1"/>
</dbReference>
<comment type="function">
    <text evidence="3">Involved in the TCA cycle. Catalyzes the stereospecific interconversion of fumarate to L-malate.</text>
</comment>
<comment type="subunit">
    <text evidence="3">Homotetramer.</text>
</comment>
<evidence type="ECO:0000313" key="6">
    <source>
        <dbReference type="EMBL" id="MBW5892794.1"/>
    </source>
</evidence>
<dbReference type="Gene3D" id="1.10.275.10">
    <property type="entry name" value="Fumarase/aspartase (N-terminal domain)"/>
    <property type="match status" value="1"/>
</dbReference>
<comment type="subcellular location">
    <subcellularLocation>
        <location evidence="3">Cytoplasm</location>
    </subcellularLocation>
</comment>
<dbReference type="InterPro" id="IPR024083">
    <property type="entry name" value="Fumarase/histidase_N"/>
</dbReference>
<dbReference type="GO" id="GO:0042802">
    <property type="term" value="F:identical protein binding"/>
    <property type="evidence" value="ECO:0007669"/>
    <property type="project" value="UniProtKB-ARBA"/>
</dbReference>
<feature type="binding site" evidence="3">
    <location>
        <position position="319"/>
    </location>
    <ligand>
        <name>substrate</name>
    </ligand>
</feature>
<dbReference type="SUPFAM" id="SSF48557">
    <property type="entry name" value="L-aspartase-like"/>
    <property type="match status" value="1"/>
</dbReference>
<dbReference type="Pfam" id="PF00206">
    <property type="entry name" value="Lyase_1"/>
    <property type="match status" value="1"/>
</dbReference>
<dbReference type="GO" id="GO:0004333">
    <property type="term" value="F:fumarate hydratase activity"/>
    <property type="evidence" value="ECO:0007669"/>
    <property type="project" value="UniProtKB-UniRule"/>
</dbReference>
<feature type="domain" description="Fumarate lyase N-terminal" evidence="4">
    <location>
        <begin position="12"/>
        <end position="342"/>
    </location>
</feature>
<dbReference type="FunFam" id="1.10.275.10:FF:000001">
    <property type="entry name" value="Fumarate hydratase, mitochondrial"/>
    <property type="match status" value="1"/>
</dbReference>